<proteinExistence type="inferred from homology"/>
<dbReference type="Gene3D" id="3.30.420.40">
    <property type="match status" value="2"/>
</dbReference>
<sequence length="362" mass="39047">MPHDKLQTVLTLDAGGTNFVFSAIRDNIEIIQPIELPAYPDDLQQCLKVIVFGFNEAISRIDGEPAAISFAFPGPADYINGIIGDLPNFPAFRGGVALGPYLMNKFKIPVFINNDGNLFAYGEALAGVLPEVNRQLESAGNPKRYSNLLAVTLGTGFGGGVVINNQLLLGDNGCGGDVWLSANKLDNRLLAEEGVSIRAVTRVYNELTGKRTTLTPKEIYEIAKGIGDGDREAAVKSFETLGEVAGYTIAESLNIVDGIVVIGGGIANAHEFILPSLIREMKGYRETMSGVKFPRLQMEVYNLEDEKEHAAFLKDDSFSVIVPESGREVIYQSVKKIGVAVSRIGTNNAIALGAYNYALNNL</sequence>
<protein>
    <recommendedName>
        <fullName evidence="4">Glucokinase</fullName>
    </recommendedName>
</protein>
<organism evidence="2 3">
    <name type="scientific">Petrimonas mucosa</name>
    <dbReference type="NCBI Taxonomy" id="1642646"/>
    <lineage>
        <taxon>Bacteria</taxon>
        <taxon>Pseudomonadati</taxon>
        <taxon>Bacteroidota</taxon>
        <taxon>Bacteroidia</taxon>
        <taxon>Bacteroidales</taxon>
        <taxon>Dysgonomonadaceae</taxon>
        <taxon>Petrimonas</taxon>
    </lineage>
</organism>
<keyword evidence="3" id="KW-1185">Reference proteome</keyword>
<reference evidence="2 3" key="1">
    <citation type="submission" date="2016-08" db="EMBL/GenBank/DDBJ databases">
        <authorList>
            <person name="Seilhamer J.J."/>
        </authorList>
    </citation>
    <scope>NUCLEOTIDE SEQUENCE [LARGE SCALE GENOMIC DNA]</scope>
    <source>
        <strain evidence="2">ING2-E5A</strain>
    </source>
</reference>
<evidence type="ECO:0000313" key="2">
    <source>
        <dbReference type="EMBL" id="SCM58794.1"/>
    </source>
</evidence>
<evidence type="ECO:0008006" key="4">
    <source>
        <dbReference type="Google" id="ProtNLM"/>
    </source>
</evidence>
<comment type="similarity">
    <text evidence="1">Belongs to the ROK (NagC/XylR) family.</text>
</comment>
<accession>A0A1G4G8D8</accession>
<dbReference type="KEGG" id="pmuc:ING2E5A_1977"/>
<dbReference type="STRING" id="1642646.ING2E5A_1977"/>
<evidence type="ECO:0000256" key="1">
    <source>
        <dbReference type="ARBA" id="ARBA00006479"/>
    </source>
</evidence>
<dbReference type="PANTHER" id="PTHR18964:SF149">
    <property type="entry name" value="BIFUNCTIONAL UDP-N-ACETYLGLUCOSAMINE 2-EPIMERASE_N-ACETYLMANNOSAMINE KINASE"/>
    <property type="match status" value="1"/>
</dbReference>
<name>A0A1G4G8D8_9BACT</name>
<dbReference type="AlphaFoldDB" id="A0A1G4G8D8"/>
<dbReference type="EMBL" id="LT608328">
    <property type="protein sequence ID" value="SCM58794.1"/>
    <property type="molecule type" value="Genomic_DNA"/>
</dbReference>
<gene>
    <name evidence="2" type="ORF">ING2E5A_1977</name>
</gene>
<dbReference type="InterPro" id="IPR043129">
    <property type="entry name" value="ATPase_NBD"/>
</dbReference>
<dbReference type="InterPro" id="IPR000600">
    <property type="entry name" value="ROK"/>
</dbReference>
<dbReference type="SUPFAM" id="SSF53067">
    <property type="entry name" value="Actin-like ATPase domain"/>
    <property type="match status" value="1"/>
</dbReference>
<dbReference type="PANTHER" id="PTHR18964">
    <property type="entry name" value="ROK (REPRESSOR, ORF, KINASE) FAMILY"/>
    <property type="match status" value="1"/>
</dbReference>
<dbReference type="Proteomes" id="UP000178485">
    <property type="component" value="Chromosome i"/>
</dbReference>
<dbReference type="Pfam" id="PF00480">
    <property type="entry name" value="ROK"/>
    <property type="match status" value="1"/>
</dbReference>
<dbReference type="CDD" id="cd23763">
    <property type="entry name" value="ASKHA_ATPase_ROK"/>
    <property type="match status" value="1"/>
</dbReference>
<evidence type="ECO:0000313" key="3">
    <source>
        <dbReference type="Proteomes" id="UP000178485"/>
    </source>
</evidence>